<sequence length="266" mass="28464">MKAKVAGLAGCLIVLASATAANAAFRYDELWGYVAPSMAQSGASASNPRPSVYDEVLVEKGVDPASEKGQLILAWIVRINSDPAVAGNVQRMSNLMLNPGARAEALADGLGRMAPALRLQYVALIAKVLDTLVPPDCFGLYEMDAVIDRVSLNAMSDADIDGYFRMLLAALRAAQTGTTLDTPSPQQYAQAETSLKLSLLRELDYAPGNVARYSAFSANPRSVPPVDACWAMRVTMHAILAMPDPERDVVLRQMVQSRRATPAPAN</sequence>
<feature type="chain" id="PRO_5007619643" evidence="1">
    <location>
        <begin position="24"/>
        <end position="266"/>
    </location>
</feature>
<evidence type="ECO:0000313" key="3">
    <source>
        <dbReference type="Proteomes" id="UP000054978"/>
    </source>
</evidence>
<dbReference type="EMBL" id="FCOB02000003">
    <property type="protein sequence ID" value="SAK48224.1"/>
    <property type="molecule type" value="Genomic_DNA"/>
</dbReference>
<reference evidence="2" key="1">
    <citation type="submission" date="2016-01" db="EMBL/GenBank/DDBJ databases">
        <authorList>
            <person name="Peeters C."/>
        </authorList>
    </citation>
    <scope>NUCLEOTIDE SEQUENCE [LARGE SCALE GENOMIC DNA]</scope>
    <source>
        <strain evidence="2">LMG 29326</strain>
    </source>
</reference>
<comment type="caution">
    <text evidence="2">The sequence shown here is derived from an EMBL/GenBank/DDBJ whole genome shotgun (WGS) entry which is preliminary data.</text>
</comment>
<keyword evidence="1" id="KW-0732">Signal</keyword>
<name>A0A157ZRR0_9BURK</name>
<feature type="signal peptide" evidence="1">
    <location>
        <begin position="1"/>
        <end position="23"/>
    </location>
</feature>
<dbReference type="STRING" id="1777144.AWB83_00975"/>
<evidence type="ECO:0000256" key="1">
    <source>
        <dbReference type="SAM" id="SignalP"/>
    </source>
</evidence>
<evidence type="ECO:0000313" key="2">
    <source>
        <dbReference type="EMBL" id="SAK48224.1"/>
    </source>
</evidence>
<proteinExistence type="predicted"/>
<dbReference type="OrthoDB" id="9085269at2"/>
<dbReference type="RefSeq" id="WP_087043099.1">
    <property type="nucleotide sequence ID" value="NZ_FCOB02000003.1"/>
</dbReference>
<organism evidence="2 3">
    <name type="scientific">Caballeronia ptereochthonis</name>
    <dbReference type="NCBI Taxonomy" id="1777144"/>
    <lineage>
        <taxon>Bacteria</taxon>
        <taxon>Pseudomonadati</taxon>
        <taxon>Pseudomonadota</taxon>
        <taxon>Betaproteobacteria</taxon>
        <taxon>Burkholderiales</taxon>
        <taxon>Burkholderiaceae</taxon>
        <taxon>Caballeronia</taxon>
    </lineage>
</organism>
<gene>
    <name evidence="2" type="ORF">AWB83_00975</name>
</gene>
<dbReference type="Proteomes" id="UP000054978">
    <property type="component" value="Unassembled WGS sequence"/>
</dbReference>
<accession>A0A157ZRR0</accession>
<keyword evidence="3" id="KW-1185">Reference proteome</keyword>
<protein>
    <submittedName>
        <fullName evidence="2">Uncharacterized protein</fullName>
    </submittedName>
</protein>
<dbReference type="AlphaFoldDB" id="A0A157ZRR0"/>